<accession>A0A9N9TEI6</accession>
<reference evidence="1" key="1">
    <citation type="submission" date="2022-01" db="EMBL/GenBank/DDBJ databases">
        <authorList>
            <person name="King R."/>
        </authorList>
    </citation>
    <scope>NUCLEOTIDE SEQUENCE</scope>
</reference>
<organism evidence="1 2">
    <name type="scientific">Phyllotreta striolata</name>
    <name type="common">Striped flea beetle</name>
    <name type="synonym">Crioceris striolata</name>
    <dbReference type="NCBI Taxonomy" id="444603"/>
    <lineage>
        <taxon>Eukaryota</taxon>
        <taxon>Metazoa</taxon>
        <taxon>Ecdysozoa</taxon>
        <taxon>Arthropoda</taxon>
        <taxon>Hexapoda</taxon>
        <taxon>Insecta</taxon>
        <taxon>Pterygota</taxon>
        <taxon>Neoptera</taxon>
        <taxon>Endopterygota</taxon>
        <taxon>Coleoptera</taxon>
        <taxon>Polyphaga</taxon>
        <taxon>Cucujiformia</taxon>
        <taxon>Chrysomeloidea</taxon>
        <taxon>Chrysomelidae</taxon>
        <taxon>Galerucinae</taxon>
        <taxon>Alticini</taxon>
        <taxon>Phyllotreta</taxon>
    </lineage>
</organism>
<dbReference type="InterPro" id="IPR019265">
    <property type="entry name" value="RTRAF"/>
</dbReference>
<dbReference type="OrthoDB" id="514167at2759"/>
<keyword evidence="2" id="KW-1185">Reference proteome</keyword>
<dbReference type="Pfam" id="PF10036">
    <property type="entry name" value="RLL"/>
    <property type="match status" value="1"/>
</dbReference>
<evidence type="ECO:0008006" key="3">
    <source>
        <dbReference type="Google" id="ProtNLM"/>
    </source>
</evidence>
<evidence type="ECO:0000313" key="2">
    <source>
        <dbReference type="Proteomes" id="UP001153712"/>
    </source>
</evidence>
<proteinExistence type="predicted"/>
<sequence>MSHKRFLNTLDYPQADSVNLNDEKTFRSVIVWLEENRIKGAPQAVLAKLKDLDSKDWHQVYSKYKDDLGCPVLESKLEELQWILGYAVQIEHLKNKNVYIKHAVENLQKENAPNVIAENPLDNLDFRSQEFADGIKELANALNTVVHPDPLITLKAVRKVICQRLAPDCVENPDKYVVKGTPFPYQDSDLGFDLKDPVLNQAAKILRMIYIQDLRNLQTKANELIVAVQSVTANPKTDTKLGKVGF</sequence>
<protein>
    <recommendedName>
        <fullName evidence="3">RNA transcription, translation and transport factor protein</fullName>
    </recommendedName>
</protein>
<dbReference type="EMBL" id="OU900094">
    <property type="protein sequence ID" value="CAG9854273.1"/>
    <property type="molecule type" value="Genomic_DNA"/>
</dbReference>
<dbReference type="AlphaFoldDB" id="A0A9N9TEI6"/>
<name>A0A9N9TEI6_PHYSR</name>
<evidence type="ECO:0000313" key="1">
    <source>
        <dbReference type="EMBL" id="CAG9854273.1"/>
    </source>
</evidence>
<dbReference type="Proteomes" id="UP001153712">
    <property type="component" value="Chromosome 1"/>
</dbReference>
<gene>
    <name evidence="1" type="ORF">PHYEVI_LOCUS737</name>
</gene>
<dbReference type="PANTHER" id="PTHR15924">
    <property type="entry name" value="CLE"/>
    <property type="match status" value="1"/>
</dbReference>